<evidence type="ECO:0000256" key="3">
    <source>
        <dbReference type="ARBA" id="ARBA00022553"/>
    </source>
</evidence>
<evidence type="ECO:0000256" key="4">
    <source>
        <dbReference type="ARBA" id="ARBA00023054"/>
    </source>
</evidence>
<keyword evidence="4" id="KW-0175">Coiled coil</keyword>
<evidence type="ECO:0000313" key="9">
    <source>
        <dbReference type="Proteomes" id="UP001174136"/>
    </source>
</evidence>
<evidence type="ECO:0000256" key="1">
    <source>
        <dbReference type="ARBA" id="ARBA00004342"/>
    </source>
</evidence>
<dbReference type="GO" id="GO:0008360">
    <property type="term" value="P:regulation of cell shape"/>
    <property type="evidence" value="ECO:0007669"/>
    <property type="project" value="InterPro"/>
</dbReference>
<gene>
    <name evidence="8" type="primary">PALM_1</name>
    <name evidence="8" type="ORF">N1851_015854</name>
</gene>
<evidence type="ECO:0000256" key="7">
    <source>
        <dbReference type="SAM" id="MobiDB-lite"/>
    </source>
</evidence>
<dbReference type="GO" id="GO:0005886">
    <property type="term" value="C:plasma membrane"/>
    <property type="evidence" value="ECO:0007669"/>
    <property type="project" value="UniProtKB-SubCell"/>
</dbReference>
<feature type="region of interest" description="Disordered" evidence="7">
    <location>
        <begin position="1"/>
        <end position="66"/>
    </location>
</feature>
<keyword evidence="2" id="KW-1003">Cell membrane</keyword>
<dbReference type="AlphaFoldDB" id="A0AA47MSE6"/>
<dbReference type="Pfam" id="PF03285">
    <property type="entry name" value="Paralemmin"/>
    <property type="match status" value="1"/>
</dbReference>
<feature type="region of interest" description="Disordered" evidence="7">
    <location>
        <begin position="174"/>
        <end position="210"/>
    </location>
</feature>
<feature type="compositionally biased region" description="Basic and acidic residues" evidence="7">
    <location>
        <begin position="50"/>
        <end position="66"/>
    </location>
</feature>
<dbReference type="EMBL" id="JAOPHQ010002871">
    <property type="protein sequence ID" value="KAK0145232.1"/>
    <property type="molecule type" value="Genomic_DNA"/>
</dbReference>
<evidence type="ECO:0000313" key="8">
    <source>
        <dbReference type="EMBL" id="KAK0145232.1"/>
    </source>
</evidence>
<accession>A0AA47MSE6</accession>
<evidence type="ECO:0000256" key="6">
    <source>
        <dbReference type="ARBA" id="ARBA00023288"/>
    </source>
</evidence>
<evidence type="ECO:0000256" key="2">
    <source>
        <dbReference type="ARBA" id="ARBA00022475"/>
    </source>
</evidence>
<protein>
    <submittedName>
        <fullName evidence="8">Paralemmin-1</fullName>
    </submittedName>
</protein>
<keyword evidence="9" id="KW-1185">Reference proteome</keyword>
<comment type="subcellular location">
    <subcellularLocation>
        <location evidence="1">Cell membrane</location>
        <topology evidence="1">Lipid-anchor</topology>
        <orientation evidence="1">Cytoplasmic side</orientation>
    </subcellularLocation>
</comment>
<proteinExistence type="predicted"/>
<reference evidence="8" key="1">
    <citation type="journal article" date="2023" name="Front. Mar. Sci.">
        <title>A new Merluccius polli reference genome to investigate the effects of global change in West African waters.</title>
        <authorList>
            <person name="Mateo J.L."/>
            <person name="Blanco-Fernandez C."/>
            <person name="Garcia-Vazquez E."/>
            <person name="Machado-Schiaffino G."/>
        </authorList>
    </citation>
    <scope>NUCLEOTIDE SEQUENCE</scope>
    <source>
        <strain evidence="8">C29</strain>
        <tissue evidence="8">Fin</tissue>
    </source>
</reference>
<feature type="compositionally biased region" description="Low complexity" evidence="7">
    <location>
        <begin position="191"/>
        <end position="205"/>
    </location>
</feature>
<feature type="compositionally biased region" description="Gly residues" evidence="7">
    <location>
        <begin position="174"/>
        <end position="184"/>
    </location>
</feature>
<dbReference type="Proteomes" id="UP001174136">
    <property type="component" value="Unassembled WGS sequence"/>
</dbReference>
<name>A0AA47MSE6_MERPO</name>
<keyword evidence="3" id="KW-0597">Phosphoprotein</keyword>
<sequence length="231" mass="25495">MLGSKESRKRQTETENKRRQLEQDRRQLQHVKSKALRERWLLEGAPSGGSEEHDAVREQLEEDEDRTHKLENNISSPAPLATAASSQRPQRPLLLMSLATGRGTDVFGVWKYETIRDKVEVQSQPRLDQLDLTQRVGNGLVVGQAGVGNGAGSRTGRGRQQGLDRWVVRQAGVGNKGWTGGSSGRQGSATRAGQVGRQAGRGRQQGLDRWVVRQAGIGNKGWNRRSQAGNY</sequence>
<keyword evidence="5" id="KW-0472">Membrane</keyword>
<dbReference type="InterPro" id="IPR004965">
    <property type="entry name" value="Paralemmin"/>
</dbReference>
<dbReference type="PANTHER" id="PTHR10498">
    <property type="entry name" value="PARALEMMIN-RELATED"/>
    <property type="match status" value="1"/>
</dbReference>
<comment type="caution">
    <text evidence="8">The sequence shown here is derived from an EMBL/GenBank/DDBJ whole genome shotgun (WGS) entry which is preliminary data.</text>
</comment>
<keyword evidence="6" id="KW-0449">Lipoprotein</keyword>
<feature type="compositionally biased region" description="Basic and acidic residues" evidence="7">
    <location>
        <begin position="1"/>
        <end position="27"/>
    </location>
</feature>
<evidence type="ECO:0000256" key="5">
    <source>
        <dbReference type="ARBA" id="ARBA00023136"/>
    </source>
</evidence>
<organism evidence="8 9">
    <name type="scientific">Merluccius polli</name>
    <name type="common">Benguela hake</name>
    <name type="synonym">Merluccius cadenati</name>
    <dbReference type="NCBI Taxonomy" id="89951"/>
    <lineage>
        <taxon>Eukaryota</taxon>
        <taxon>Metazoa</taxon>
        <taxon>Chordata</taxon>
        <taxon>Craniata</taxon>
        <taxon>Vertebrata</taxon>
        <taxon>Euteleostomi</taxon>
        <taxon>Actinopterygii</taxon>
        <taxon>Neopterygii</taxon>
        <taxon>Teleostei</taxon>
        <taxon>Neoteleostei</taxon>
        <taxon>Acanthomorphata</taxon>
        <taxon>Zeiogadaria</taxon>
        <taxon>Gadariae</taxon>
        <taxon>Gadiformes</taxon>
        <taxon>Gadoidei</taxon>
        <taxon>Merlucciidae</taxon>
        <taxon>Merluccius</taxon>
    </lineage>
</organism>